<dbReference type="PATRIC" id="fig|1157951.4.peg.907"/>
<protein>
    <submittedName>
        <fullName evidence="2">Uncharacterized protein</fullName>
    </submittedName>
</protein>
<evidence type="ECO:0000313" key="2">
    <source>
        <dbReference type="EMBL" id="AFH92793.1"/>
    </source>
</evidence>
<accession>A0A140NIU0</accession>
<gene>
    <name evidence="2" type="ordered locus">S70_04560</name>
</gene>
<dbReference type="AlphaFoldDB" id="A0A140NIU0"/>
<dbReference type="RefSeq" id="WP_014656496.1">
    <property type="nucleotide sequence ID" value="NC_017731.1"/>
</dbReference>
<dbReference type="KEGG" id="psi:S70_04560"/>
<reference evidence="2 3" key="1">
    <citation type="journal article" date="2012" name="J. Bacteriol.">
        <title>Complete Genome Sequence of Providencia stuartii Clinical Isolate MRSN 2154.</title>
        <authorList>
            <person name="Clifford R.J."/>
            <person name="Hang J."/>
            <person name="Riley M.C."/>
            <person name="Onmus-Leone F."/>
            <person name="Kuschner R.A."/>
            <person name="Lesho E.P."/>
            <person name="Waterman P.E."/>
        </authorList>
    </citation>
    <scope>NUCLEOTIDE SEQUENCE [LARGE SCALE GENOMIC DNA]</scope>
    <source>
        <strain evidence="2 3">MRSN 2154</strain>
    </source>
</reference>
<feature type="coiled-coil region" evidence="1">
    <location>
        <begin position="180"/>
        <end position="228"/>
    </location>
</feature>
<organism evidence="2 3">
    <name type="scientific">Providencia stuartii (strain MRSN 2154)</name>
    <dbReference type="NCBI Taxonomy" id="1157951"/>
    <lineage>
        <taxon>Bacteria</taxon>
        <taxon>Pseudomonadati</taxon>
        <taxon>Pseudomonadota</taxon>
        <taxon>Gammaproteobacteria</taxon>
        <taxon>Enterobacterales</taxon>
        <taxon>Morganellaceae</taxon>
        <taxon>Providencia</taxon>
    </lineage>
</organism>
<proteinExistence type="predicted"/>
<keyword evidence="1" id="KW-0175">Coiled coil</keyword>
<sequence>MSDKKEIATMHIKISVDSTDLDKLEGQLKRIEGLMVSTGLKQQAKQGFTADIGVFNPKGRLEPVFTVSPGVTYINEACIEKATLEKVMLQAVKEGAKKGAEQARAEITTGINDNCEQVSAEMLLKSSAEITETSKTISREQSAFEKFKQQVEFRFNEIQSQLTNIQCSSVTSEQSIAQHISGLKRQLIQLNKGLEEMRLKDSANTDSIISLRQAMEQQEKSMAEAIIKTVATDLCRGGTLSRML</sequence>
<dbReference type="OrthoDB" id="6465873at2"/>
<dbReference type="Proteomes" id="UP000005012">
    <property type="component" value="Chromosome"/>
</dbReference>
<name>A0A140NIU0_PROSM</name>
<evidence type="ECO:0000313" key="3">
    <source>
        <dbReference type="Proteomes" id="UP000005012"/>
    </source>
</evidence>
<evidence type="ECO:0000256" key="1">
    <source>
        <dbReference type="SAM" id="Coils"/>
    </source>
</evidence>
<dbReference type="EMBL" id="CP003488">
    <property type="protein sequence ID" value="AFH92793.1"/>
    <property type="molecule type" value="Genomic_DNA"/>
</dbReference>
<dbReference type="HOGENOM" id="CLU_1137269_0_0_6"/>
<reference evidence="3" key="2">
    <citation type="submission" date="2012-04" db="EMBL/GenBank/DDBJ databases">
        <title>Complete genome sequence of Providencia stuartii clinical isolate MRSN 2154.</title>
        <authorList>
            <person name="Clifford R.J."/>
            <person name="Hang J."/>
            <person name="Riley M.C."/>
            <person name="Onmus-Leone F."/>
            <person name="Kuschner R.A."/>
            <person name="Lesho E.P."/>
            <person name="Waterman P.E."/>
        </authorList>
    </citation>
    <scope>NUCLEOTIDE SEQUENCE [LARGE SCALE GENOMIC DNA]</scope>
    <source>
        <strain evidence="3">MRSN 2154</strain>
    </source>
</reference>